<dbReference type="EMBL" id="CP015220">
    <property type="protein sequence ID" value="AMY22914.1"/>
    <property type="molecule type" value="Genomic_DNA"/>
</dbReference>
<evidence type="ECO:0000313" key="2">
    <source>
        <dbReference type="Proteomes" id="UP000076038"/>
    </source>
</evidence>
<reference evidence="2" key="2">
    <citation type="submission" date="2016-04" db="EMBL/GenBank/DDBJ databases">
        <title>Complete Genome and Plasmid Sequences for Rhodococcus fascians D188 and Draft Sequences for Rhodococcus spp. Isolates PBTS 1 and PBTS 2.</title>
        <authorList>
            <person name="Stamer R."/>
            <person name="Vereecke D."/>
            <person name="Zhang Y."/>
            <person name="Schilkey F."/>
            <person name="Devitt N."/>
            <person name="Randall J."/>
        </authorList>
    </citation>
    <scope>NUCLEOTIDE SEQUENCE [LARGE SCALE GENOMIC DNA]</scope>
    <source>
        <strain evidence="2">PBTS2</strain>
    </source>
</reference>
<dbReference type="Proteomes" id="UP000076038">
    <property type="component" value="Chromosome"/>
</dbReference>
<keyword evidence="2" id="KW-1185">Reference proteome</keyword>
<protein>
    <recommendedName>
        <fullName evidence="3">DUF4235 domain-containing protein</fullName>
    </recommendedName>
</protein>
<name>A0A143QIZ3_RHOFA</name>
<gene>
    <name evidence="1" type="ORF">A3Q41_01610</name>
</gene>
<dbReference type="AlphaFoldDB" id="A0A143QIZ3"/>
<dbReference type="Pfam" id="PF14019">
    <property type="entry name" value="DUF4235"/>
    <property type="match status" value="1"/>
</dbReference>
<organism evidence="1 2">
    <name type="scientific">Rhodococcoides fascians</name>
    <name type="common">Rhodococcus fascians</name>
    <dbReference type="NCBI Taxonomy" id="1828"/>
    <lineage>
        <taxon>Bacteria</taxon>
        <taxon>Bacillati</taxon>
        <taxon>Actinomycetota</taxon>
        <taxon>Actinomycetes</taxon>
        <taxon>Mycobacteriales</taxon>
        <taxon>Nocardiaceae</taxon>
        <taxon>Rhodococcoides</taxon>
    </lineage>
</organism>
<evidence type="ECO:0008006" key="3">
    <source>
        <dbReference type="Google" id="ProtNLM"/>
    </source>
</evidence>
<sequence length="90" mass="9319">MSAVSKAFYRPMSLATSVLGGLAAGAVFKQVWKHVGDDDAAAPDPKDLNRSVREVLIAAAVHGAVFGVVKAAVDRAGATGYRAITHESPK</sequence>
<dbReference type="PATRIC" id="fig|1653479.3.peg.1632"/>
<evidence type="ECO:0000313" key="1">
    <source>
        <dbReference type="EMBL" id="AMY22914.1"/>
    </source>
</evidence>
<accession>A0A143QIZ3</accession>
<dbReference type="InterPro" id="IPR025329">
    <property type="entry name" value="DUF4235"/>
</dbReference>
<dbReference type="OrthoDB" id="5244650at2"/>
<dbReference type="RefSeq" id="WP_032370038.1">
    <property type="nucleotide sequence ID" value="NZ_CAKKLU010000036.1"/>
</dbReference>
<dbReference type="KEGG" id="rhs:A3Q41_01610"/>
<reference evidence="1 2" key="1">
    <citation type="journal article" date="2016" name="Genome Announc.">
        <title>Complete Genome and Plasmid Sequences for Rhodococcus fascians D188 and Draft Sequences for Rhodococcus Isolates PBTS 1 and PBTS 2.</title>
        <authorList>
            <person name="Stamler R.A."/>
            <person name="Vereecke D."/>
            <person name="Zhang Y."/>
            <person name="Schilkey F."/>
            <person name="Devitt N."/>
            <person name="Randall J.J."/>
        </authorList>
    </citation>
    <scope>NUCLEOTIDE SEQUENCE [LARGE SCALE GENOMIC DNA]</scope>
    <source>
        <strain evidence="1 2">PBTS2</strain>
    </source>
</reference>
<accession>A0A260U3F0</accession>
<proteinExistence type="predicted"/>